<dbReference type="AlphaFoldDB" id="A0A2G9YJV9"/>
<dbReference type="Proteomes" id="UP000231292">
    <property type="component" value="Unassembled WGS sequence"/>
</dbReference>
<evidence type="ECO:0000313" key="2">
    <source>
        <dbReference type="Proteomes" id="UP000231292"/>
    </source>
</evidence>
<protein>
    <submittedName>
        <fullName evidence="1">Uncharacterized protein</fullName>
    </submittedName>
</protein>
<proteinExistence type="predicted"/>
<gene>
    <name evidence="1" type="ORF">COX41_02440</name>
</gene>
<reference evidence="1 2" key="1">
    <citation type="submission" date="2017-09" db="EMBL/GenBank/DDBJ databases">
        <title>Depth-based differentiation of microbial function through sediment-hosted aquifers and enrichment of novel symbionts in the deep terrestrial subsurface.</title>
        <authorList>
            <person name="Probst A.J."/>
            <person name="Ladd B."/>
            <person name="Jarett J.K."/>
            <person name="Geller-Mcgrath D.E."/>
            <person name="Sieber C.M."/>
            <person name="Emerson J.B."/>
            <person name="Anantharaman K."/>
            <person name="Thomas B.C."/>
            <person name="Malmstrom R."/>
            <person name="Stieglmeier M."/>
            <person name="Klingl A."/>
            <person name="Woyke T."/>
            <person name="Ryan C.M."/>
            <person name="Banfield J.F."/>
        </authorList>
    </citation>
    <scope>NUCLEOTIDE SEQUENCE [LARGE SCALE GENOMIC DNA]</scope>
    <source>
        <strain evidence="1">CG23_combo_of_CG06-09_8_20_14_all_41_10</strain>
    </source>
</reference>
<evidence type="ECO:0000313" key="1">
    <source>
        <dbReference type="EMBL" id="PIP19527.1"/>
    </source>
</evidence>
<name>A0A2G9YJV9_9BACT</name>
<dbReference type="EMBL" id="PCRK01000052">
    <property type="protein sequence ID" value="PIP19527.1"/>
    <property type="molecule type" value="Genomic_DNA"/>
</dbReference>
<organism evidence="1 2">
    <name type="scientific">Candidatus Sherwoodlollariibacterium unditelluris</name>
    <dbReference type="NCBI Taxonomy" id="1974757"/>
    <lineage>
        <taxon>Bacteria</taxon>
        <taxon>Pseudomonadati</taxon>
        <taxon>Candidatus Omnitrophota</taxon>
        <taxon>Candidatus Sherwoodlollariibacterium</taxon>
    </lineage>
</organism>
<accession>A0A2G9YJV9</accession>
<sequence length="155" mass="18642">MEKSFELLSDNFVRGYSFEQWAWGYRPLLDTTIVMINPDKKIINRIKVKLSTKDLADDEIVYKYFEGYWDVQQINGKWLLWDPEIREVKDPEPDWFIDYDKRKEVEEFAKTHKDFGKYRPEMYKISLEPGSEKLSLQELYDKAKERVEKEGAGKK</sequence>
<comment type="caution">
    <text evidence="1">The sequence shown here is derived from an EMBL/GenBank/DDBJ whole genome shotgun (WGS) entry which is preliminary data.</text>
</comment>